<dbReference type="Proteomes" id="UP000003675">
    <property type="component" value="Unassembled WGS sequence"/>
</dbReference>
<keyword evidence="4" id="KW-1185">Reference proteome</keyword>
<dbReference type="Proteomes" id="UP000051883">
    <property type="component" value="Unassembled WGS sequence"/>
</dbReference>
<organism evidence="1 3">
    <name type="scientific">Limosilactobacillus antri DSM 16041</name>
    <dbReference type="NCBI Taxonomy" id="525309"/>
    <lineage>
        <taxon>Bacteria</taxon>
        <taxon>Bacillati</taxon>
        <taxon>Bacillota</taxon>
        <taxon>Bacilli</taxon>
        <taxon>Lactobacillales</taxon>
        <taxon>Lactobacillaceae</taxon>
        <taxon>Limosilactobacillus</taxon>
    </lineage>
</organism>
<dbReference type="RefSeq" id="WP_007124077.1">
    <property type="nucleotide sequence ID" value="NZ_GG700733.1"/>
</dbReference>
<dbReference type="EMBL" id="AZDK01000006">
    <property type="protein sequence ID" value="KRK60202.1"/>
    <property type="molecule type" value="Genomic_DNA"/>
</dbReference>
<protein>
    <submittedName>
        <fullName evidence="1">Uncharacterized protein</fullName>
    </submittedName>
</protein>
<proteinExistence type="predicted"/>
<evidence type="ECO:0000313" key="1">
    <source>
        <dbReference type="EMBL" id="EEW54116.1"/>
    </source>
</evidence>
<name>C8P630_9LACO</name>
<reference evidence="2 4" key="2">
    <citation type="journal article" date="2015" name="Genome Announc.">
        <title>Expanding the biotechnology potential of lactobacilli through comparative genomics of 213 strains and associated genera.</title>
        <authorList>
            <person name="Sun Z."/>
            <person name="Harris H.M."/>
            <person name="McCann A."/>
            <person name="Guo C."/>
            <person name="Argimon S."/>
            <person name="Zhang W."/>
            <person name="Yang X."/>
            <person name="Jeffery I.B."/>
            <person name="Cooney J.C."/>
            <person name="Kagawa T.F."/>
            <person name="Liu W."/>
            <person name="Song Y."/>
            <person name="Salvetti E."/>
            <person name="Wrobel A."/>
            <person name="Rasinkangas P."/>
            <person name="Parkhill J."/>
            <person name="Rea M.C."/>
            <person name="O'Sullivan O."/>
            <person name="Ritari J."/>
            <person name="Douillard F.P."/>
            <person name="Paul Ross R."/>
            <person name="Yang R."/>
            <person name="Briner A.E."/>
            <person name="Felis G.E."/>
            <person name="de Vos W.M."/>
            <person name="Barrangou R."/>
            <person name="Klaenhammer T.R."/>
            <person name="Caufield P.W."/>
            <person name="Cui Y."/>
            <person name="Zhang H."/>
            <person name="O'Toole P.W."/>
        </authorList>
    </citation>
    <scope>NUCLEOTIDE SEQUENCE [LARGE SCALE GENOMIC DNA]</scope>
    <source>
        <strain evidence="2 4">DSM 16041</strain>
    </source>
</reference>
<reference evidence="1 3" key="1">
    <citation type="submission" date="2009-09" db="EMBL/GenBank/DDBJ databases">
        <authorList>
            <person name="Qin X."/>
            <person name="Bachman B."/>
            <person name="Battles P."/>
            <person name="Bell A."/>
            <person name="Bess C."/>
            <person name="Bickham C."/>
            <person name="Chaboub L."/>
            <person name="Chen D."/>
            <person name="Coyle M."/>
            <person name="Deiros D.R."/>
            <person name="Dinh H."/>
            <person name="Forbes L."/>
            <person name="Fowler G."/>
            <person name="Francisco L."/>
            <person name="Fu Q."/>
            <person name="Gubbala S."/>
            <person name="Hale W."/>
            <person name="Han Y."/>
            <person name="Hemphill L."/>
            <person name="Highlander S.K."/>
            <person name="Hirani K."/>
            <person name="Hogues M."/>
            <person name="Jackson L."/>
            <person name="Jakkamsetti A."/>
            <person name="Javaid M."/>
            <person name="Jiang H."/>
            <person name="Korchina V."/>
            <person name="Kovar C."/>
            <person name="Lara F."/>
            <person name="Lee S."/>
            <person name="Mata R."/>
            <person name="Mathew T."/>
            <person name="Moen C."/>
            <person name="Morales K."/>
            <person name="Munidasa M."/>
            <person name="Nazareth L."/>
            <person name="Ngo R."/>
            <person name="Nguyen L."/>
            <person name="Okwuonu G."/>
            <person name="Ongeri F."/>
            <person name="Patil S."/>
            <person name="Petrosino J."/>
            <person name="Pham C."/>
            <person name="Pham P."/>
            <person name="Pu L.-L."/>
            <person name="Puazo M."/>
            <person name="Raj R."/>
            <person name="Reid J."/>
            <person name="Rouhana J."/>
            <person name="Saada N."/>
            <person name="Shang Y."/>
            <person name="Simmons D."/>
            <person name="Thornton R."/>
            <person name="Warren J."/>
            <person name="Weissenberger G."/>
            <person name="Zhang J."/>
            <person name="Zhang L."/>
            <person name="Zhou C."/>
            <person name="Zhu D."/>
            <person name="Muzny D."/>
            <person name="Worley K."/>
            <person name="Gibbs R."/>
        </authorList>
    </citation>
    <scope>NUCLEOTIDE SEQUENCE [LARGE SCALE GENOMIC DNA]</scope>
    <source>
        <strain evidence="1 3">DSM 16041</strain>
    </source>
</reference>
<dbReference type="AlphaFoldDB" id="C8P630"/>
<evidence type="ECO:0000313" key="4">
    <source>
        <dbReference type="Proteomes" id="UP000051883"/>
    </source>
</evidence>
<evidence type="ECO:0000313" key="2">
    <source>
        <dbReference type="EMBL" id="KRK60202.1"/>
    </source>
</evidence>
<sequence>MVEVIKKREAVFVSTEGKSYQDLSTDAQVTALKSFIAFYVGQYKRESLEILGAKVDNGLISSINEILDQNSFMGRAELAAESFRLSKPYYEEILTKLPAIKFTDDGEPVKDWQAAWESQEEELPTED</sequence>
<evidence type="ECO:0000313" key="3">
    <source>
        <dbReference type="Proteomes" id="UP000003675"/>
    </source>
</evidence>
<accession>C8P630</accession>
<dbReference type="HOGENOM" id="CLU_165424_0_0_9"/>
<gene>
    <name evidence="2" type="ORF">FC31_GL001811</name>
    <name evidence="1" type="ORF">HMPREF0494_0774</name>
</gene>
<dbReference type="STRING" id="525309.HMPREF0494_0774"/>
<dbReference type="eggNOG" id="ENOG5030ADI">
    <property type="taxonomic scope" value="Bacteria"/>
</dbReference>
<dbReference type="PATRIC" id="fig|525309.8.peg.1878"/>
<dbReference type="EMBL" id="ACLL01000018">
    <property type="protein sequence ID" value="EEW54116.1"/>
    <property type="molecule type" value="Genomic_DNA"/>
</dbReference>
<comment type="caution">
    <text evidence="1">The sequence shown here is derived from an EMBL/GenBank/DDBJ whole genome shotgun (WGS) entry which is preliminary data.</text>
</comment>